<proteinExistence type="predicted"/>
<dbReference type="PROSITE" id="PS50097">
    <property type="entry name" value="BTB"/>
    <property type="match status" value="1"/>
</dbReference>
<keyword evidence="1" id="KW-1133">Transmembrane helix</keyword>
<dbReference type="InterPro" id="IPR011333">
    <property type="entry name" value="SKP1/BTB/POZ_sf"/>
</dbReference>
<name>A0A2H5U2C0_RHIID</name>
<dbReference type="PANTHER" id="PTHR24410">
    <property type="entry name" value="HL07962P-RELATED"/>
    <property type="match status" value="1"/>
</dbReference>
<dbReference type="CDD" id="cd18186">
    <property type="entry name" value="BTB_POZ_ZBTB_KLHL-like"/>
    <property type="match status" value="1"/>
</dbReference>
<dbReference type="PROSITE" id="PS51886">
    <property type="entry name" value="TLDC"/>
    <property type="match status" value="1"/>
</dbReference>
<feature type="transmembrane region" description="Helical" evidence="1">
    <location>
        <begin position="497"/>
        <end position="523"/>
    </location>
</feature>
<dbReference type="InterPro" id="IPR006571">
    <property type="entry name" value="TLDc_dom"/>
</dbReference>
<dbReference type="Pfam" id="PF07534">
    <property type="entry name" value="TLD"/>
    <property type="match status" value="1"/>
</dbReference>
<dbReference type="PANTHER" id="PTHR24410:SF23">
    <property type="entry name" value="BTB DOMAIN-CONTAINING PROTEIN-RELATED"/>
    <property type="match status" value="1"/>
</dbReference>
<keyword evidence="3" id="KW-1185">Reference proteome</keyword>
<dbReference type="AlphaFoldDB" id="A0A2H5U2C0"/>
<accession>A0A2H5U2C0</accession>
<reference evidence="2 3" key="2">
    <citation type="journal article" date="2018" name="New Phytol.">
        <title>High intraspecific genome diversity in the model arbuscular mycorrhizal symbiont Rhizophagus irregularis.</title>
        <authorList>
            <person name="Chen E.C.H."/>
            <person name="Morin E."/>
            <person name="Beaudet D."/>
            <person name="Noel J."/>
            <person name="Yildirir G."/>
            <person name="Ndikumana S."/>
            <person name="Charron P."/>
            <person name="St-Onge C."/>
            <person name="Giorgi J."/>
            <person name="Kruger M."/>
            <person name="Marton T."/>
            <person name="Ropars J."/>
            <person name="Grigoriev I.V."/>
            <person name="Hainaut M."/>
            <person name="Henrissat B."/>
            <person name="Roux C."/>
            <person name="Martin F."/>
            <person name="Corradi N."/>
        </authorList>
    </citation>
    <scope>NUCLEOTIDE SEQUENCE [LARGE SCALE GENOMIC DNA]</scope>
    <source>
        <strain evidence="2 3">DAOM 197198</strain>
    </source>
</reference>
<dbReference type="STRING" id="747089.A0A2H5U2C0"/>
<dbReference type="InterPro" id="IPR011705">
    <property type="entry name" value="BACK"/>
</dbReference>
<evidence type="ECO:0000313" key="3">
    <source>
        <dbReference type="Proteomes" id="UP000018888"/>
    </source>
</evidence>
<dbReference type="Pfam" id="PF00651">
    <property type="entry name" value="BTB"/>
    <property type="match status" value="1"/>
</dbReference>
<keyword evidence="1" id="KW-0812">Transmembrane</keyword>
<dbReference type="SUPFAM" id="SSF54695">
    <property type="entry name" value="POZ domain"/>
    <property type="match status" value="1"/>
</dbReference>
<dbReference type="InterPro" id="IPR051481">
    <property type="entry name" value="BTB-POZ/Galectin-3-binding"/>
</dbReference>
<evidence type="ECO:0000256" key="1">
    <source>
        <dbReference type="SAM" id="Phobius"/>
    </source>
</evidence>
<comment type="caution">
    <text evidence="2">The sequence shown here is derived from an EMBL/GenBank/DDBJ whole genome shotgun (WGS) entry which is preliminary data.</text>
</comment>
<protein>
    <recommendedName>
        <fullName evidence="4">BTB domain-containing protein</fullName>
    </recommendedName>
</protein>
<dbReference type="Pfam" id="PF07707">
    <property type="entry name" value="BACK"/>
    <property type="match status" value="1"/>
</dbReference>
<dbReference type="SMART" id="SM00225">
    <property type="entry name" value="BTB"/>
    <property type="match status" value="1"/>
</dbReference>
<dbReference type="Proteomes" id="UP000018888">
    <property type="component" value="Unassembled WGS sequence"/>
</dbReference>
<dbReference type="Gene3D" id="3.30.710.10">
    <property type="entry name" value="Potassium Channel Kv1.1, Chain A"/>
    <property type="match status" value="1"/>
</dbReference>
<evidence type="ECO:0008006" key="4">
    <source>
        <dbReference type="Google" id="ProtNLM"/>
    </source>
</evidence>
<dbReference type="Gene3D" id="1.25.40.420">
    <property type="match status" value="1"/>
</dbReference>
<reference evidence="2 3" key="1">
    <citation type="journal article" date="2013" name="Proc. Natl. Acad. Sci. U.S.A.">
        <title>Genome of an arbuscular mycorrhizal fungus provides insight into the oldest plant symbiosis.</title>
        <authorList>
            <person name="Tisserant E."/>
            <person name="Malbreil M."/>
            <person name="Kuo A."/>
            <person name="Kohler A."/>
            <person name="Symeonidi A."/>
            <person name="Balestrini R."/>
            <person name="Charron P."/>
            <person name="Duensing N."/>
            <person name="Frei Dit Frey N."/>
            <person name="Gianinazzi-Pearson V."/>
            <person name="Gilbert L.B."/>
            <person name="Handa Y."/>
            <person name="Herr J.R."/>
            <person name="Hijri M."/>
            <person name="Koul R."/>
            <person name="Kawaguchi M."/>
            <person name="Krajinski F."/>
            <person name="Lammers P.J."/>
            <person name="Masclaux F.G."/>
            <person name="Murat C."/>
            <person name="Morin E."/>
            <person name="Ndikumana S."/>
            <person name="Pagni M."/>
            <person name="Petitpierre D."/>
            <person name="Requena N."/>
            <person name="Rosikiewicz P."/>
            <person name="Riley R."/>
            <person name="Saito K."/>
            <person name="San Clemente H."/>
            <person name="Shapiro H."/>
            <person name="van Tuinen D."/>
            <person name="Becard G."/>
            <person name="Bonfante P."/>
            <person name="Paszkowski U."/>
            <person name="Shachar-Hill Y.Y."/>
            <person name="Tuskan G.A."/>
            <person name="Young P.W."/>
            <person name="Sanders I.R."/>
            <person name="Henrissat B."/>
            <person name="Rensing S.A."/>
            <person name="Grigoriev I.V."/>
            <person name="Corradi N."/>
            <person name="Roux C."/>
            <person name="Martin F."/>
        </authorList>
    </citation>
    <scope>NUCLEOTIDE SEQUENCE [LARGE SCALE GENOMIC DNA]</scope>
    <source>
        <strain evidence="2 3">DAOM 197198</strain>
    </source>
</reference>
<gene>
    <name evidence="2" type="ORF">GLOIN_2v1878015</name>
</gene>
<dbReference type="SMR" id="A0A2H5U2C0"/>
<keyword evidence="1" id="KW-0472">Membrane</keyword>
<sequence length="540" mass="63969">MEFNISTDSFVNLTYLLDKKNNYDVKIKVGKENDIEEFQAHSNVLSSRSIHFQLALLNQLNESGLFILEEPNISPSIFKILLKYIYSGKLTLNKKVKCFYVIIAAYELQLKNVAEYLEKYLKENDSAWKFPKDFFIISEQKQLKRFEEQALELACINPRIIFKSKDFLQLNERFLIQLLKRDDLEMNEIEILNYLIKWGIANTNPTLNNVEKRFYFKEPNLNINTKKWTAIDFMNMEKTLRNCIPHIRFFQMSPENYKLFQDKFKNILPIELDEEIMQHFKEYNPLVKPSSNKNILPPRSSVYQFDSNIINAKDAALIASWIDGIDNGNNRKLKKRYQFKNIPFKFDCIYRGSIDGFDNYYYEKNLFKYNRIVVLIKVRDSEEIIGVYNPFGWGINYGLYLRFKLFKDVISQYFIFSLTNRANPILSYHKKGIMSKISNDGCILFGDSDLSINGSYCTSKQHSYKKKIIDKESFEMAELEVFHVTNKTIFTTLRRNFLFIISLIIFLDISIYLIEAIIFYFVYKANDWPCTNPFRYCDSN</sequence>
<dbReference type="EMBL" id="AUPC02000146">
    <property type="protein sequence ID" value="POG68845.1"/>
    <property type="molecule type" value="Genomic_DNA"/>
</dbReference>
<dbReference type="InterPro" id="IPR000210">
    <property type="entry name" value="BTB/POZ_dom"/>
</dbReference>
<organism evidence="2 3">
    <name type="scientific">Rhizophagus irregularis (strain DAOM 181602 / DAOM 197198 / MUCL 43194)</name>
    <name type="common">Arbuscular mycorrhizal fungus</name>
    <name type="synonym">Glomus intraradices</name>
    <dbReference type="NCBI Taxonomy" id="747089"/>
    <lineage>
        <taxon>Eukaryota</taxon>
        <taxon>Fungi</taxon>
        <taxon>Fungi incertae sedis</taxon>
        <taxon>Mucoromycota</taxon>
        <taxon>Glomeromycotina</taxon>
        <taxon>Glomeromycetes</taxon>
        <taxon>Glomerales</taxon>
        <taxon>Glomeraceae</taxon>
        <taxon>Rhizophagus</taxon>
    </lineage>
</organism>
<evidence type="ECO:0000313" key="2">
    <source>
        <dbReference type="EMBL" id="POG68845.1"/>
    </source>
</evidence>
<dbReference type="VEuPathDB" id="FungiDB:RhiirFUN_001573"/>